<protein>
    <submittedName>
        <fullName evidence="1">Uncharacterized protein</fullName>
    </submittedName>
</protein>
<feature type="non-terminal residue" evidence="1">
    <location>
        <position position="77"/>
    </location>
</feature>
<accession>A0A087UP87</accession>
<keyword evidence="2" id="KW-1185">Reference proteome</keyword>
<dbReference type="Proteomes" id="UP000054359">
    <property type="component" value="Unassembled WGS sequence"/>
</dbReference>
<evidence type="ECO:0000313" key="1">
    <source>
        <dbReference type="EMBL" id="KFM79176.1"/>
    </source>
</evidence>
<dbReference type="AlphaFoldDB" id="A0A087UP87"/>
<gene>
    <name evidence="1" type="ORF">X975_25915</name>
</gene>
<organism evidence="1 2">
    <name type="scientific">Stegodyphus mimosarum</name>
    <name type="common">African social velvet spider</name>
    <dbReference type="NCBI Taxonomy" id="407821"/>
    <lineage>
        <taxon>Eukaryota</taxon>
        <taxon>Metazoa</taxon>
        <taxon>Ecdysozoa</taxon>
        <taxon>Arthropoda</taxon>
        <taxon>Chelicerata</taxon>
        <taxon>Arachnida</taxon>
        <taxon>Araneae</taxon>
        <taxon>Araneomorphae</taxon>
        <taxon>Entelegynae</taxon>
        <taxon>Eresoidea</taxon>
        <taxon>Eresidae</taxon>
        <taxon>Stegodyphus</taxon>
    </lineage>
</organism>
<proteinExistence type="predicted"/>
<reference evidence="1 2" key="1">
    <citation type="submission" date="2013-11" db="EMBL/GenBank/DDBJ databases">
        <title>Genome sequencing of Stegodyphus mimosarum.</title>
        <authorList>
            <person name="Bechsgaard J."/>
        </authorList>
    </citation>
    <scope>NUCLEOTIDE SEQUENCE [LARGE SCALE GENOMIC DNA]</scope>
</reference>
<name>A0A087UP87_STEMI</name>
<sequence length="77" mass="8973">MNEFEIAKKLRDCLLQLVEGKATERKKQVENLKVYLTQPAYLQHLNKSSLKGRNASEAGIVYISWQKVFSKIKDYIE</sequence>
<dbReference type="EMBL" id="KK120839">
    <property type="protein sequence ID" value="KFM79176.1"/>
    <property type="molecule type" value="Genomic_DNA"/>
</dbReference>
<evidence type="ECO:0000313" key="2">
    <source>
        <dbReference type="Proteomes" id="UP000054359"/>
    </source>
</evidence>